<dbReference type="OrthoDB" id="6212648at2"/>
<evidence type="ECO:0000313" key="5">
    <source>
        <dbReference type="EMBL" id="ENY72458.1"/>
    </source>
</evidence>
<dbReference type="AlphaFoldDB" id="N9VLG0"/>
<dbReference type="RefSeq" id="WP_005351314.1">
    <property type="nucleotide sequence ID" value="NZ_APVG01000016.1"/>
</dbReference>
<reference evidence="5 6" key="1">
    <citation type="journal article" date="2013" name="Genome Announc.">
        <title>Draft Genome Sequence of the Aeromonas diversa Type Strain.</title>
        <authorList>
            <person name="Farfan M."/>
            <person name="Spataro N."/>
            <person name="Sanglas A."/>
            <person name="Albarral V."/>
            <person name="Loren J.G."/>
            <person name="Bosch E."/>
            <person name="Fuste M.C."/>
        </authorList>
    </citation>
    <scope>NUCLEOTIDE SEQUENCE [LARGE SCALE GENOMIC DNA]</scope>
    <source>
        <strain evidence="5 6">2478-85</strain>
    </source>
</reference>
<evidence type="ECO:0000259" key="4">
    <source>
        <dbReference type="Pfam" id="PF00294"/>
    </source>
</evidence>
<organism evidence="5 6">
    <name type="scientific">Aeromonas diversa CDC 2478-85</name>
    <dbReference type="NCBI Taxonomy" id="1268237"/>
    <lineage>
        <taxon>Bacteria</taxon>
        <taxon>Pseudomonadati</taxon>
        <taxon>Pseudomonadota</taxon>
        <taxon>Gammaproteobacteria</taxon>
        <taxon>Aeromonadales</taxon>
        <taxon>Aeromonadaceae</taxon>
        <taxon>Aeromonas</taxon>
    </lineage>
</organism>
<protein>
    <submittedName>
        <fullName evidence="5">PfkB family carbohydrate kinase</fullName>
    </submittedName>
</protein>
<dbReference type="InterPro" id="IPR029056">
    <property type="entry name" value="Ribokinase-like"/>
</dbReference>
<name>N9VLG0_9GAMM</name>
<dbReference type="Gene3D" id="3.40.1190.20">
    <property type="match status" value="1"/>
</dbReference>
<dbReference type="SUPFAM" id="SSF53613">
    <property type="entry name" value="Ribokinase-like"/>
    <property type="match status" value="1"/>
</dbReference>
<comment type="caution">
    <text evidence="5">The sequence shown here is derived from an EMBL/GenBank/DDBJ whole genome shotgun (WGS) entry which is preliminary data.</text>
</comment>
<comment type="similarity">
    <text evidence="1">Belongs to the carbohydrate kinase PfkB family.</text>
</comment>
<evidence type="ECO:0000256" key="3">
    <source>
        <dbReference type="ARBA" id="ARBA00022777"/>
    </source>
</evidence>
<dbReference type="InterPro" id="IPR011611">
    <property type="entry name" value="PfkB_dom"/>
</dbReference>
<sequence>MSRLLLLANLNCDHVLSLSEPLVAGARLQYLDQGRRLGGGAANTGVGLVWAGHEVLIASRIGLDETGDWLLEQAAGYGLDCRHVERFGGETGELLVLVDSTGERTILRRPRRPDLPGDLPTVGIDCLYVNYPGSVVVPYMRQMLSQSFVVAQYPKGGQVRRPCHVLIASRSDLASQDDLWLHARQIGGESLQWLVLTEGKEGAVAIHGEERIRVPARPVSVVDTTGAGDAFAGGLIHGLASGMAMEQALQSAVDWGAFAVASESSIPSVALQKWLKTPH</sequence>
<dbReference type="EMBL" id="APVG01000016">
    <property type="protein sequence ID" value="ENY72458.1"/>
    <property type="molecule type" value="Genomic_DNA"/>
</dbReference>
<dbReference type="PATRIC" id="fig|1268237.3.peg.1573"/>
<keyword evidence="6" id="KW-1185">Reference proteome</keyword>
<evidence type="ECO:0000313" key="6">
    <source>
        <dbReference type="Proteomes" id="UP000023775"/>
    </source>
</evidence>
<proteinExistence type="inferred from homology"/>
<feature type="domain" description="Carbohydrate kinase PfkB" evidence="4">
    <location>
        <begin position="35"/>
        <end position="107"/>
    </location>
</feature>
<dbReference type="eggNOG" id="COG0524">
    <property type="taxonomic scope" value="Bacteria"/>
</dbReference>
<dbReference type="PROSITE" id="PS00584">
    <property type="entry name" value="PFKB_KINASES_2"/>
    <property type="match status" value="1"/>
</dbReference>
<dbReference type="PANTHER" id="PTHR43320">
    <property type="entry name" value="SUGAR KINASE"/>
    <property type="match status" value="1"/>
</dbReference>
<accession>N9VLG0</accession>
<dbReference type="GO" id="GO:0016301">
    <property type="term" value="F:kinase activity"/>
    <property type="evidence" value="ECO:0007669"/>
    <property type="project" value="UniProtKB-KW"/>
</dbReference>
<dbReference type="InterPro" id="IPR052700">
    <property type="entry name" value="Carb_kinase_PfkB-like"/>
</dbReference>
<dbReference type="PANTHER" id="PTHR43320:SF3">
    <property type="entry name" value="CARBOHYDRATE KINASE PFKB DOMAIN-CONTAINING PROTEIN"/>
    <property type="match status" value="1"/>
</dbReference>
<evidence type="ECO:0000256" key="1">
    <source>
        <dbReference type="ARBA" id="ARBA00010688"/>
    </source>
</evidence>
<evidence type="ECO:0000256" key="2">
    <source>
        <dbReference type="ARBA" id="ARBA00022679"/>
    </source>
</evidence>
<dbReference type="InterPro" id="IPR002173">
    <property type="entry name" value="Carboh/pur_kinase_PfkB_CS"/>
</dbReference>
<gene>
    <name evidence="5" type="ORF">G114_07990</name>
</gene>
<feature type="domain" description="Carbohydrate kinase PfkB" evidence="4">
    <location>
        <begin position="184"/>
        <end position="268"/>
    </location>
</feature>
<dbReference type="Proteomes" id="UP000023775">
    <property type="component" value="Unassembled WGS sequence"/>
</dbReference>
<keyword evidence="2" id="KW-0808">Transferase</keyword>
<keyword evidence="3 5" id="KW-0418">Kinase</keyword>
<dbReference type="Pfam" id="PF00294">
    <property type="entry name" value="PfkB"/>
    <property type="match status" value="2"/>
</dbReference>